<feature type="domain" description="PH" evidence="2">
    <location>
        <begin position="150"/>
        <end position="250"/>
    </location>
</feature>
<sequence length="543" mass="59456">MRSSTDISNADSLDSALLPKAFIEPAGKSIVPQTDAPVSASNGAERELSVRCRGVTVNLTVGSDTNALDILTSCSAKVTTPINTSNSAVVEMYNQLGLERRVRPYERIRDILNSWDQNSRNCLVVVHSDPTGNDEDLDSDVSPTGQGSRGFVLQLYHSQQPRRWNKRYMTLLDNGQILSSKKPDPNPADKKDAVALCHLSDFDVYTPTESQTKQLKPPRKYCFAIKSQQRATVFVNSQNFVHFFCTDDPDLAYTFHSLVRGWRSQYLASHVDLIEEKKRSSGSEKPPQIVIPTNREPKKSVGHVKVHGHKVKVSVDESPYAIGAFEPLLDLGRFDKPLDEFGKDWIPDAARKSALLSEKKSPTAASPKPEGAPKQDTTDGVFAANALLGDGYEQRKQAQKDHEKKGILKGGNPATTTAAATAAADDGPFTPGPSLINSSPPSRTSPDVPTSTAQAGSKKPSDPNKPDPPGWFPSALEHSARERSRSTPQKTPPTRPPNLHLLGRPHHPHQHHPLLRPHHRRRMANAPSPLVDLTPPHTPAGWS</sequence>
<dbReference type="GeneID" id="85307878"/>
<evidence type="ECO:0000313" key="3">
    <source>
        <dbReference type="EMBL" id="KAK1766206.1"/>
    </source>
</evidence>
<keyword evidence="4" id="KW-1185">Reference proteome</keyword>
<dbReference type="Gene3D" id="2.30.29.30">
    <property type="entry name" value="Pleckstrin-homology domain (PH domain)/Phosphotyrosine-binding domain (PTB)"/>
    <property type="match status" value="1"/>
</dbReference>
<dbReference type="Pfam" id="PF00169">
    <property type="entry name" value="PH"/>
    <property type="match status" value="1"/>
</dbReference>
<dbReference type="InterPro" id="IPR001849">
    <property type="entry name" value="PH_domain"/>
</dbReference>
<evidence type="ECO:0000256" key="1">
    <source>
        <dbReference type="SAM" id="MobiDB-lite"/>
    </source>
</evidence>
<dbReference type="SUPFAM" id="SSF50729">
    <property type="entry name" value="PH domain-like"/>
    <property type="match status" value="1"/>
</dbReference>
<dbReference type="Gene3D" id="3.10.20.90">
    <property type="entry name" value="Phosphatidylinositol 3-kinase Catalytic Subunit, Chain A, domain 1"/>
    <property type="match status" value="1"/>
</dbReference>
<name>A0AAJ0C1Y3_9PEZI</name>
<feature type="region of interest" description="Disordered" evidence="1">
    <location>
        <begin position="354"/>
        <end position="379"/>
    </location>
</feature>
<evidence type="ECO:0000313" key="4">
    <source>
        <dbReference type="Proteomes" id="UP001244011"/>
    </source>
</evidence>
<feature type="region of interest" description="Disordered" evidence="1">
    <location>
        <begin position="393"/>
        <end position="543"/>
    </location>
</feature>
<feature type="compositionally biased region" description="Basic and acidic residues" evidence="1">
    <location>
        <begin position="393"/>
        <end position="406"/>
    </location>
</feature>
<dbReference type="PANTHER" id="PTHR38700:SF1">
    <property type="entry name" value="PH DOMAIN-CONTAINING PROTEIN"/>
    <property type="match status" value="1"/>
</dbReference>
<dbReference type="PANTHER" id="PTHR38700">
    <property type="entry name" value="YALI0E22418P"/>
    <property type="match status" value="1"/>
</dbReference>
<feature type="compositionally biased region" description="Low complexity" evidence="1">
    <location>
        <begin position="414"/>
        <end position="424"/>
    </location>
</feature>
<feature type="region of interest" description="Disordered" evidence="1">
    <location>
        <begin position="277"/>
        <end position="305"/>
    </location>
</feature>
<feature type="non-terminal residue" evidence="3">
    <location>
        <position position="543"/>
    </location>
</feature>
<proteinExistence type="predicted"/>
<dbReference type="AlphaFoldDB" id="A0AAJ0C1Y3"/>
<gene>
    <name evidence="3" type="ORF">QBC33DRAFT_453567</name>
</gene>
<accession>A0AAJ0C1Y3</accession>
<protein>
    <recommendedName>
        <fullName evidence="2">PH domain-containing protein</fullName>
    </recommendedName>
</protein>
<comment type="caution">
    <text evidence="3">The sequence shown here is derived from an EMBL/GenBank/DDBJ whole genome shotgun (WGS) entry which is preliminary data.</text>
</comment>
<dbReference type="Proteomes" id="UP001244011">
    <property type="component" value="Unassembled WGS sequence"/>
</dbReference>
<dbReference type="SUPFAM" id="SSF54236">
    <property type="entry name" value="Ubiquitin-like"/>
    <property type="match status" value="1"/>
</dbReference>
<dbReference type="EMBL" id="MU839012">
    <property type="protein sequence ID" value="KAK1766206.1"/>
    <property type="molecule type" value="Genomic_DNA"/>
</dbReference>
<dbReference type="RefSeq" id="XP_060282419.1">
    <property type="nucleotide sequence ID" value="XM_060424691.1"/>
</dbReference>
<feature type="compositionally biased region" description="Polar residues" evidence="1">
    <location>
        <begin position="435"/>
        <end position="455"/>
    </location>
</feature>
<feature type="compositionally biased region" description="Basic residues" evidence="1">
    <location>
        <begin position="503"/>
        <end position="523"/>
    </location>
</feature>
<dbReference type="InterPro" id="IPR029071">
    <property type="entry name" value="Ubiquitin-like_domsf"/>
</dbReference>
<evidence type="ECO:0000259" key="2">
    <source>
        <dbReference type="Pfam" id="PF00169"/>
    </source>
</evidence>
<organism evidence="3 4">
    <name type="scientific">Phialemonium atrogriseum</name>
    <dbReference type="NCBI Taxonomy" id="1093897"/>
    <lineage>
        <taxon>Eukaryota</taxon>
        <taxon>Fungi</taxon>
        <taxon>Dikarya</taxon>
        <taxon>Ascomycota</taxon>
        <taxon>Pezizomycotina</taxon>
        <taxon>Sordariomycetes</taxon>
        <taxon>Sordariomycetidae</taxon>
        <taxon>Cephalothecales</taxon>
        <taxon>Cephalothecaceae</taxon>
        <taxon>Phialemonium</taxon>
    </lineage>
</organism>
<reference evidence="3" key="1">
    <citation type="submission" date="2023-06" db="EMBL/GenBank/DDBJ databases">
        <title>Genome-scale phylogeny and comparative genomics of the fungal order Sordariales.</title>
        <authorList>
            <consortium name="Lawrence Berkeley National Laboratory"/>
            <person name="Hensen N."/>
            <person name="Bonometti L."/>
            <person name="Westerberg I."/>
            <person name="Brannstrom I.O."/>
            <person name="Guillou S."/>
            <person name="Cros-Aarteil S."/>
            <person name="Calhoun S."/>
            <person name="Haridas S."/>
            <person name="Kuo A."/>
            <person name="Mondo S."/>
            <person name="Pangilinan J."/>
            <person name="Riley R."/>
            <person name="Labutti K."/>
            <person name="Andreopoulos B."/>
            <person name="Lipzen A."/>
            <person name="Chen C."/>
            <person name="Yanf M."/>
            <person name="Daum C."/>
            <person name="Ng V."/>
            <person name="Clum A."/>
            <person name="Steindorff A."/>
            <person name="Ohm R."/>
            <person name="Martin F."/>
            <person name="Silar P."/>
            <person name="Natvig D."/>
            <person name="Lalanne C."/>
            <person name="Gautier V."/>
            <person name="Ament-Velasquez S.L."/>
            <person name="Kruys A."/>
            <person name="Hutchinson M.I."/>
            <person name="Powell A.J."/>
            <person name="Barry K."/>
            <person name="Miller A.N."/>
            <person name="Grigoriev I.V."/>
            <person name="Debuchy R."/>
            <person name="Gladieux P."/>
            <person name="Thoren M.H."/>
            <person name="Johannesson H."/>
        </authorList>
    </citation>
    <scope>NUCLEOTIDE SEQUENCE</scope>
    <source>
        <strain evidence="3">8032-3</strain>
    </source>
</reference>
<dbReference type="InterPro" id="IPR011993">
    <property type="entry name" value="PH-like_dom_sf"/>
</dbReference>